<feature type="transmembrane region" description="Helical" evidence="1">
    <location>
        <begin position="69"/>
        <end position="87"/>
    </location>
</feature>
<sequence length="152" mass="17140">MARIQVAFTAGGSDGAWALAVLSRWTSHHLGRRNFRETHTSAEVLIRETQTRQLIARSKVFKRGLPFSWLRFLVSLVSLVLVFSDIFRGGLGVSNLEKYYPSLHPDEVLGFGTSWNYSVFAVTKEDGYSGKVDAAVWTYKFDSTSIVWRAFA</sequence>
<organism evidence="2 3">
    <name type="scientific">Phytophthora sojae (strain P6497)</name>
    <name type="common">Soybean stem and root rot agent</name>
    <name type="synonym">Phytophthora megasperma f. sp. glycines</name>
    <dbReference type="NCBI Taxonomy" id="1094619"/>
    <lineage>
        <taxon>Eukaryota</taxon>
        <taxon>Sar</taxon>
        <taxon>Stramenopiles</taxon>
        <taxon>Oomycota</taxon>
        <taxon>Peronosporomycetes</taxon>
        <taxon>Peronosporales</taxon>
        <taxon>Peronosporaceae</taxon>
        <taxon>Phytophthora</taxon>
    </lineage>
</organism>
<proteinExistence type="predicted"/>
<protein>
    <submittedName>
        <fullName evidence="2">Uncharacterized protein</fullName>
    </submittedName>
</protein>
<keyword evidence="1" id="KW-1133">Transmembrane helix</keyword>
<dbReference type="KEGG" id="psoj:PHYSODRAFT_409525"/>
<accession>G4Z2C9</accession>
<keyword evidence="1" id="KW-0812">Transmembrane</keyword>
<keyword evidence="3" id="KW-1185">Reference proteome</keyword>
<evidence type="ECO:0000256" key="1">
    <source>
        <dbReference type="SAM" id="Phobius"/>
    </source>
</evidence>
<dbReference type="AlphaFoldDB" id="G4Z2C9"/>
<gene>
    <name evidence="2" type="ORF">PHYSODRAFT_409525</name>
</gene>
<reference evidence="2 3" key="1">
    <citation type="journal article" date="2006" name="Science">
        <title>Phytophthora genome sequences uncover evolutionary origins and mechanisms of pathogenesis.</title>
        <authorList>
            <person name="Tyler B.M."/>
            <person name="Tripathy S."/>
            <person name="Zhang X."/>
            <person name="Dehal P."/>
            <person name="Jiang R.H."/>
            <person name="Aerts A."/>
            <person name="Arredondo F.D."/>
            <person name="Baxter L."/>
            <person name="Bensasson D."/>
            <person name="Beynon J.L."/>
            <person name="Chapman J."/>
            <person name="Damasceno C.M."/>
            <person name="Dorrance A.E."/>
            <person name="Dou D."/>
            <person name="Dickerman A.W."/>
            <person name="Dubchak I.L."/>
            <person name="Garbelotto M."/>
            <person name="Gijzen M."/>
            <person name="Gordon S.G."/>
            <person name="Govers F."/>
            <person name="Grunwald N.J."/>
            <person name="Huang W."/>
            <person name="Ivors K.L."/>
            <person name="Jones R.W."/>
            <person name="Kamoun S."/>
            <person name="Krampis K."/>
            <person name="Lamour K.H."/>
            <person name="Lee M.K."/>
            <person name="McDonald W.H."/>
            <person name="Medina M."/>
            <person name="Meijer H.J."/>
            <person name="Nordberg E.K."/>
            <person name="Maclean D.J."/>
            <person name="Ospina-Giraldo M.D."/>
            <person name="Morris P.F."/>
            <person name="Phuntumart V."/>
            <person name="Putnam N.H."/>
            <person name="Rash S."/>
            <person name="Rose J.K."/>
            <person name="Sakihama Y."/>
            <person name="Salamov A.A."/>
            <person name="Savidor A."/>
            <person name="Scheuring C.F."/>
            <person name="Smith B.M."/>
            <person name="Sobral B.W."/>
            <person name="Terry A."/>
            <person name="Torto-Alalibo T.A."/>
            <person name="Win J."/>
            <person name="Xu Z."/>
            <person name="Zhang H."/>
            <person name="Grigoriev I.V."/>
            <person name="Rokhsar D.S."/>
            <person name="Boore J.L."/>
        </authorList>
    </citation>
    <scope>NUCLEOTIDE SEQUENCE [LARGE SCALE GENOMIC DNA]</scope>
    <source>
        <strain evidence="2 3">P6497</strain>
    </source>
</reference>
<dbReference type="EMBL" id="JH159153">
    <property type="protein sequence ID" value="EGZ19273.1"/>
    <property type="molecule type" value="Genomic_DNA"/>
</dbReference>
<feature type="non-terminal residue" evidence="2">
    <location>
        <position position="152"/>
    </location>
</feature>
<dbReference type="Proteomes" id="UP000002640">
    <property type="component" value="Unassembled WGS sequence"/>
</dbReference>
<dbReference type="GeneID" id="20651614"/>
<name>G4Z2C9_PHYSP</name>
<dbReference type="RefSeq" id="XP_009521990.1">
    <property type="nucleotide sequence ID" value="XM_009523695.1"/>
</dbReference>
<evidence type="ECO:0000313" key="3">
    <source>
        <dbReference type="Proteomes" id="UP000002640"/>
    </source>
</evidence>
<keyword evidence="1" id="KW-0472">Membrane</keyword>
<evidence type="ECO:0000313" key="2">
    <source>
        <dbReference type="EMBL" id="EGZ19273.1"/>
    </source>
</evidence>
<dbReference type="InParanoid" id="G4Z2C9"/>